<keyword evidence="4" id="KW-1185">Reference proteome</keyword>
<evidence type="ECO:0000256" key="2">
    <source>
        <dbReference type="SAM" id="SignalP"/>
    </source>
</evidence>
<dbReference type="OrthoDB" id="1600564at2759"/>
<dbReference type="FunFam" id="3.40.50.1110:FF:000003">
    <property type="entry name" value="GDSL esterase/lipase APG"/>
    <property type="match status" value="1"/>
</dbReference>
<dbReference type="InterPro" id="IPR035669">
    <property type="entry name" value="SGNH_plant_lipase-like"/>
</dbReference>
<dbReference type="InterPro" id="IPR036514">
    <property type="entry name" value="SGNH_hydro_sf"/>
</dbReference>
<reference evidence="3 4" key="1">
    <citation type="submission" date="2019-05" db="EMBL/GenBank/DDBJ databases">
        <title>Mikania micrantha, genome provides insights into the molecular mechanism of rapid growth.</title>
        <authorList>
            <person name="Liu B."/>
        </authorList>
    </citation>
    <scope>NUCLEOTIDE SEQUENCE [LARGE SCALE GENOMIC DNA]</scope>
    <source>
        <strain evidence="3">NLD-2019</strain>
        <tissue evidence="3">Leaf</tissue>
    </source>
</reference>
<evidence type="ECO:0000313" key="4">
    <source>
        <dbReference type="Proteomes" id="UP000326396"/>
    </source>
</evidence>
<dbReference type="Pfam" id="PF00657">
    <property type="entry name" value="Lipase_GDSL"/>
    <property type="match status" value="1"/>
</dbReference>
<dbReference type="EMBL" id="SZYD01000014">
    <property type="protein sequence ID" value="KAD4178783.1"/>
    <property type="molecule type" value="Genomic_DNA"/>
</dbReference>
<organism evidence="3 4">
    <name type="scientific">Mikania micrantha</name>
    <name type="common">bitter vine</name>
    <dbReference type="NCBI Taxonomy" id="192012"/>
    <lineage>
        <taxon>Eukaryota</taxon>
        <taxon>Viridiplantae</taxon>
        <taxon>Streptophyta</taxon>
        <taxon>Embryophyta</taxon>
        <taxon>Tracheophyta</taxon>
        <taxon>Spermatophyta</taxon>
        <taxon>Magnoliopsida</taxon>
        <taxon>eudicotyledons</taxon>
        <taxon>Gunneridae</taxon>
        <taxon>Pentapetalae</taxon>
        <taxon>asterids</taxon>
        <taxon>campanulids</taxon>
        <taxon>Asterales</taxon>
        <taxon>Asteraceae</taxon>
        <taxon>Asteroideae</taxon>
        <taxon>Heliantheae alliance</taxon>
        <taxon>Eupatorieae</taxon>
        <taxon>Mikania</taxon>
    </lineage>
</organism>
<dbReference type="InterPro" id="IPR001087">
    <property type="entry name" value="GDSL"/>
</dbReference>
<evidence type="ECO:0000256" key="1">
    <source>
        <dbReference type="ARBA" id="ARBA00008668"/>
    </source>
</evidence>
<dbReference type="AlphaFoldDB" id="A0A5N6MWG3"/>
<dbReference type="PANTHER" id="PTHR45642">
    <property type="entry name" value="GDSL ESTERASE/LIPASE EXL3"/>
    <property type="match status" value="1"/>
</dbReference>
<evidence type="ECO:0000313" key="3">
    <source>
        <dbReference type="EMBL" id="KAD4178783.1"/>
    </source>
</evidence>
<proteinExistence type="inferred from homology"/>
<protein>
    <submittedName>
        <fullName evidence="3">Uncharacterized protein</fullName>
    </submittedName>
</protein>
<accession>A0A5N6MWG3</accession>
<dbReference type="GO" id="GO:0016788">
    <property type="term" value="F:hydrolase activity, acting on ester bonds"/>
    <property type="evidence" value="ECO:0007669"/>
    <property type="project" value="InterPro"/>
</dbReference>
<comment type="similarity">
    <text evidence="1">Belongs to the 'GDSL' lipolytic enzyme family.</text>
</comment>
<dbReference type="SUPFAM" id="SSF52266">
    <property type="entry name" value="SGNH hydrolase"/>
    <property type="match status" value="1"/>
</dbReference>
<dbReference type="PANTHER" id="PTHR45642:SF149">
    <property type="entry name" value="SGNH HYDROLASE-TYPE ESTERASE DOMAIN-CONTAINING PROTEIN-RELATED"/>
    <property type="match status" value="1"/>
</dbReference>
<keyword evidence="2" id="KW-0732">Signal</keyword>
<sequence>MGRIEGMFLLLFGCFLAQIIITIYAEVPSIIVFGDSSVDAGNNNHMITIAKSNFQPYGCDFYDSRPTGRFSNGRIATDFISEAFGIRSIIPAYLDPHYNMADFAKGVSFASAGTGFDNLTSAIMSVIPLWKELEYFKEYQNKMRILFGAAEATKLLSEALYLISLGTNDFLENYYALPFRPTVYSVEEYENFLLVRARNFIIDLYNLGARKISIAGLPPMGCLPLKRTQNYLICIHQYNLVASDYNVKLQQLVRYLNQDLSGIQLVYSDIYNILLDIIKNPHSFGFEDGERACCATGRYEMSYLCNKFNPFTCDYANKYVFWDSIHPSEKTNFIVAEHAFKTTLAGFR</sequence>
<feature type="chain" id="PRO_5024464358" evidence="2">
    <location>
        <begin position="26"/>
        <end position="348"/>
    </location>
</feature>
<comment type="caution">
    <text evidence="3">The sequence shown here is derived from an EMBL/GenBank/DDBJ whole genome shotgun (WGS) entry which is preliminary data.</text>
</comment>
<feature type="signal peptide" evidence="2">
    <location>
        <begin position="1"/>
        <end position="25"/>
    </location>
</feature>
<dbReference type="CDD" id="cd01837">
    <property type="entry name" value="SGNH_plant_lipase_like"/>
    <property type="match status" value="1"/>
</dbReference>
<dbReference type="Gene3D" id="3.40.50.1110">
    <property type="entry name" value="SGNH hydrolase"/>
    <property type="match status" value="1"/>
</dbReference>
<dbReference type="InterPro" id="IPR050592">
    <property type="entry name" value="GDSL_lipolytic_enzyme"/>
</dbReference>
<gene>
    <name evidence="3" type="ORF">E3N88_27374</name>
</gene>
<dbReference type="Proteomes" id="UP000326396">
    <property type="component" value="Linkage Group LG4"/>
</dbReference>
<name>A0A5N6MWG3_9ASTR</name>